<feature type="compositionally biased region" description="Polar residues" evidence="2">
    <location>
        <begin position="211"/>
        <end position="237"/>
    </location>
</feature>
<name>A0A915DJR9_9BILA</name>
<evidence type="ECO:0000259" key="3">
    <source>
        <dbReference type="PROSITE" id="PS50888"/>
    </source>
</evidence>
<dbReference type="PANTHER" id="PTHR23349:SF108">
    <property type="entry name" value="BHLH DOMAIN-CONTAINING PROTEIN"/>
    <property type="match status" value="1"/>
</dbReference>
<protein>
    <submittedName>
        <fullName evidence="5">BHLH domain-containing protein</fullName>
    </submittedName>
</protein>
<evidence type="ECO:0000256" key="2">
    <source>
        <dbReference type="SAM" id="MobiDB-lite"/>
    </source>
</evidence>
<dbReference type="PANTHER" id="PTHR23349">
    <property type="entry name" value="BASIC HELIX-LOOP-HELIX TRANSCRIPTION FACTOR, TWIST"/>
    <property type="match status" value="1"/>
</dbReference>
<dbReference type="SMART" id="SM00353">
    <property type="entry name" value="HLH"/>
    <property type="match status" value="1"/>
</dbReference>
<dbReference type="PROSITE" id="PS50888">
    <property type="entry name" value="BHLH"/>
    <property type="match status" value="1"/>
</dbReference>
<dbReference type="Gene3D" id="4.10.280.10">
    <property type="entry name" value="Helix-loop-helix DNA-binding domain"/>
    <property type="match status" value="1"/>
</dbReference>
<evidence type="ECO:0000313" key="5">
    <source>
        <dbReference type="WBParaSite" id="jg20731"/>
    </source>
</evidence>
<dbReference type="GO" id="GO:0000981">
    <property type="term" value="F:DNA-binding transcription factor activity, RNA polymerase II-specific"/>
    <property type="evidence" value="ECO:0007669"/>
    <property type="project" value="TreeGrafter"/>
</dbReference>
<dbReference type="GO" id="GO:0032502">
    <property type="term" value="P:developmental process"/>
    <property type="evidence" value="ECO:0007669"/>
    <property type="project" value="TreeGrafter"/>
</dbReference>
<dbReference type="GO" id="GO:0000977">
    <property type="term" value="F:RNA polymerase II transcription regulatory region sequence-specific DNA binding"/>
    <property type="evidence" value="ECO:0007669"/>
    <property type="project" value="TreeGrafter"/>
</dbReference>
<feature type="compositionally biased region" description="Acidic residues" evidence="2">
    <location>
        <begin position="174"/>
        <end position="183"/>
    </location>
</feature>
<feature type="region of interest" description="Disordered" evidence="2">
    <location>
        <begin position="174"/>
        <end position="237"/>
    </location>
</feature>
<feature type="compositionally biased region" description="Polar residues" evidence="2">
    <location>
        <begin position="64"/>
        <end position="85"/>
    </location>
</feature>
<dbReference type="AlphaFoldDB" id="A0A915DJR9"/>
<keyword evidence="4" id="KW-1185">Reference proteome</keyword>
<feature type="domain" description="BHLH" evidence="3">
    <location>
        <begin position="90"/>
        <end position="144"/>
    </location>
</feature>
<organism evidence="4 5">
    <name type="scientific">Ditylenchus dipsaci</name>
    <dbReference type="NCBI Taxonomy" id="166011"/>
    <lineage>
        <taxon>Eukaryota</taxon>
        <taxon>Metazoa</taxon>
        <taxon>Ecdysozoa</taxon>
        <taxon>Nematoda</taxon>
        <taxon>Chromadorea</taxon>
        <taxon>Rhabditida</taxon>
        <taxon>Tylenchina</taxon>
        <taxon>Tylenchomorpha</taxon>
        <taxon>Sphaerularioidea</taxon>
        <taxon>Anguinidae</taxon>
        <taxon>Anguininae</taxon>
        <taxon>Ditylenchus</taxon>
    </lineage>
</organism>
<feature type="region of interest" description="Disordered" evidence="2">
    <location>
        <begin position="64"/>
        <end position="98"/>
    </location>
</feature>
<dbReference type="WBParaSite" id="jg20731">
    <property type="protein sequence ID" value="jg20731"/>
    <property type="gene ID" value="jg20731"/>
</dbReference>
<dbReference type="InterPro" id="IPR011598">
    <property type="entry name" value="bHLH_dom"/>
</dbReference>
<dbReference type="GO" id="GO:0046983">
    <property type="term" value="F:protein dimerization activity"/>
    <property type="evidence" value="ECO:0007669"/>
    <property type="project" value="InterPro"/>
</dbReference>
<dbReference type="Proteomes" id="UP000887574">
    <property type="component" value="Unplaced"/>
</dbReference>
<sequence length="237" mass="26633">MGQQFLLSITSTQIQSMIIKMQSATSSTRSHTRTVKREANANLRLVSHGSVVKTRTYNHQQKNSGLFASNTTPATSSKHNNSTIAGKTPHQVQRRNERERRRVQAVNRGYEVLAHQLADWEELKNKKLTKAQTLKAAILYIQHMEKLITTNGCTQSSMSFSPSQLAFLDDIENDSEAEEDHETDENHRNSSSYPVALTSMPSPEEKKPFPTATNYQAMPFNNSQSLNTTTPINKPKS</sequence>
<dbReference type="InterPro" id="IPR050283">
    <property type="entry name" value="E-box_TF_Regulators"/>
</dbReference>
<reference evidence="5" key="1">
    <citation type="submission" date="2022-11" db="UniProtKB">
        <authorList>
            <consortium name="WormBaseParasite"/>
        </authorList>
    </citation>
    <scope>IDENTIFICATION</scope>
</reference>
<dbReference type="Pfam" id="PF00010">
    <property type="entry name" value="HLH"/>
    <property type="match status" value="1"/>
</dbReference>
<evidence type="ECO:0000256" key="1">
    <source>
        <dbReference type="ARBA" id="ARBA00023125"/>
    </source>
</evidence>
<dbReference type="SUPFAM" id="SSF47459">
    <property type="entry name" value="HLH, helix-loop-helix DNA-binding domain"/>
    <property type="match status" value="1"/>
</dbReference>
<keyword evidence="1" id="KW-0238">DNA-binding</keyword>
<evidence type="ECO:0000313" key="4">
    <source>
        <dbReference type="Proteomes" id="UP000887574"/>
    </source>
</evidence>
<proteinExistence type="predicted"/>
<dbReference type="InterPro" id="IPR036638">
    <property type="entry name" value="HLH_DNA-bd_sf"/>
</dbReference>
<accession>A0A915DJR9</accession>